<proteinExistence type="predicted"/>
<keyword evidence="2" id="KW-0067">ATP-binding</keyword>
<comment type="caution">
    <text evidence="4">The sequence shown here is derived from an EMBL/GenBank/DDBJ whole genome shotgun (WGS) entry which is preliminary data.</text>
</comment>
<dbReference type="InterPro" id="IPR001962">
    <property type="entry name" value="Asn_synthase"/>
</dbReference>
<dbReference type="PANTHER" id="PTHR11772">
    <property type="entry name" value="ASPARAGINE SYNTHETASE"/>
    <property type="match status" value="1"/>
</dbReference>
<feature type="domain" description="Asparagine synthetase" evidence="3">
    <location>
        <begin position="165"/>
        <end position="250"/>
    </location>
</feature>
<dbReference type="EMBL" id="VGJJ01000042">
    <property type="protein sequence ID" value="MBM3282540.1"/>
    <property type="molecule type" value="Genomic_DNA"/>
</dbReference>
<evidence type="ECO:0000256" key="2">
    <source>
        <dbReference type="ARBA" id="ARBA00022840"/>
    </source>
</evidence>
<reference evidence="4" key="1">
    <citation type="submission" date="2019-03" db="EMBL/GenBank/DDBJ databases">
        <title>Lake Tanganyika Metagenome-Assembled Genomes (MAGs).</title>
        <authorList>
            <person name="Tran P."/>
        </authorList>
    </citation>
    <scope>NUCLEOTIDE SEQUENCE</scope>
    <source>
        <strain evidence="4">M_DeepCast_50m_m2_156</strain>
    </source>
</reference>
<dbReference type="GO" id="GO:0005829">
    <property type="term" value="C:cytosol"/>
    <property type="evidence" value="ECO:0007669"/>
    <property type="project" value="TreeGrafter"/>
</dbReference>
<dbReference type="InterPro" id="IPR014729">
    <property type="entry name" value="Rossmann-like_a/b/a_fold"/>
</dbReference>
<dbReference type="GO" id="GO:0004066">
    <property type="term" value="F:asparagine synthase (glutamine-hydrolyzing) activity"/>
    <property type="evidence" value="ECO:0007669"/>
    <property type="project" value="InterPro"/>
</dbReference>
<protein>
    <recommendedName>
        <fullName evidence="3">Asparagine synthetase domain-containing protein</fullName>
    </recommendedName>
</protein>
<keyword evidence="1" id="KW-0547">Nucleotide-binding</keyword>
<evidence type="ECO:0000313" key="4">
    <source>
        <dbReference type="EMBL" id="MBM3282540.1"/>
    </source>
</evidence>
<dbReference type="Pfam" id="PF00733">
    <property type="entry name" value="Asn_synthase"/>
    <property type="match status" value="2"/>
</dbReference>
<evidence type="ECO:0000313" key="5">
    <source>
        <dbReference type="Proteomes" id="UP000774699"/>
    </source>
</evidence>
<feature type="domain" description="Asparagine synthetase" evidence="3">
    <location>
        <begin position="11"/>
        <end position="160"/>
    </location>
</feature>
<dbReference type="CDD" id="cd01991">
    <property type="entry name" value="Asn_synthase_B_C"/>
    <property type="match status" value="1"/>
</dbReference>
<name>A0A8T4C982_9ARCH</name>
<organism evidence="4 5">
    <name type="scientific">Candidatus Iainarchaeum sp</name>
    <dbReference type="NCBI Taxonomy" id="3101447"/>
    <lineage>
        <taxon>Archaea</taxon>
        <taxon>Candidatus Iainarchaeota</taxon>
        <taxon>Candidatus Iainarchaeia</taxon>
        <taxon>Candidatus Iainarchaeales</taxon>
        <taxon>Candidatus Iainarchaeaceae</taxon>
        <taxon>Candidatus Iainarchaeum</taxon>
    </lineage>
</organism>
<dbReference type="AlphaFoldDB" id="A0A8T4C982"/>
<dbReference type="GO" id="GO:0006529">
    <property type="term" value="P:asparagine biosynthetic process"/>
    <property type="evidence" value="ECO:0007669"/>
    <property type="project" value="InterPro"/>
</dbReference>
<dbReference type="InterPro" id="IPR050795">
    <property type="entry name" value="Asn_Synthetase"/>
</dbReference>
<dbReference type="PANTHER" id="PTHR11772:SF2">
    <property type="entry name" value="ASPARAGINE SYNTHETASE [GLUTAMINE-HYDROLYZING]"/>
    <property type="match status" value="1"/>
</dbReference>
<sequence length="260" mass="28976">MPGKKINYAKLQNTLEEAVRTQTSNQGKIGVAFSGGVDSGIIAHIVKKFAPEAVLLTVGVNGSADLVRAEKIAKKMKMKWVKKIITEKEIHEKYQQAKKILRLKKTDHLQQTLGVVNLCIAELAQKNNINTLFVGSGADELFCGYAAFEKTRGNEKECVKLREEKVKNVFMHDVKREIACGKAYGIQVTAPFLDKKMMDEAMKIPALANLEGKYGKIRKNVLRTLGTKMHVLKEVISEPKKAMQYGSGVSKETRKKAQEN</sequence>
<accession>A0A8T4C982</accession>
<dbReference type="SUPFAM" id="SSF52402">
    <property type="entry name" value="Adenine nucleotide alpha hydrolases-like"/>
    <property type="match status" value="1"/>
</dbReference>
<dbReference type="Gene3D" id="3.40.50.620">
    <property type="entry name" value="HUPs"/>
    <property type="match status" value="1"/>
</dbReference>
<evidence type="ECO:0000256" key="1">
    <source>
        <dbReference type="ARBA" id="ARBA00022741"/>
    </source>
</evidence>
<dbReference type="Proteomes" id="UP000774699">
    <property type="component" value="Unassembled WGS sequence"/>
</dbReference>
<dbReference type="GO" id="GO:0005524">
    <property type="term" value="F:ATP binding"/>
    <property type="evidence" value="ECO:0007669"/>
    <property type="project" value="UniProtKB-KW"/>
</dbReference>
<evidence type="ECO:0000259" key="3">
    <source>
        <dbReference type="Pfam" id="PF00733"/>
    </source>
</evidence>
<gene>
    <name evidence="4" type="ORF">FJY86_04355</name>
</gene>